<feature type="region of interest" description="Disordered" evidence="1">
    <location>
        <begin position="1"/>
        <end position="27"/>
    </location>
</feature>
<accession>A0A6H5FVJ9</accession>
<feature type="compositionally biased region" description="Basic residues" evidence="1">
    <location>
        <begin position="1"/>
        <end position="10"/>
    </location>
</feature>
<feature type="compositionally biased region" description="Polar residues" evidence="1">
    <location>
        <begin position="18"/>
        <end position="27"/>
    </location>
</feature>
<reference evidence="2 3" key="1">
    <citation type="submission" date="2020-02" db="EMBL/GenBank/DDBJ databases">
        <authorList>
            <person name="Ferguson B K."/>
        </authorList>
    </citation>
    <scope>NUCLEOTIDE SEQUENCE [LARGE SCALE GENOMIC DNA]</scope>
</reference>
<evidence type="ECO:0000256" key="1">
    <source>
        <dbReference type="SAM" id="MobiDB-lite"/>
    </source>
</evidence>
<dbReference type="EMBL" id="CADCXU010000401">
    <property type="protein sequence ID" value="CAA9993388.1"/>
    <property type="molecule type" value="Genomic_DNA"/>
</dbReference>
<name>A0A6H5FVJ9_9HEMI</name>
<evidence type="ECO:0000313" key="2">
    <source>
        <dbReference type="EMBL" id="CAA9993388.1"/>
    </source>
</evidence>
<keyword evidence="3" id="KW-1185">Reference proteome</keyword>
<protein>
    <submittedName>
        <fullName evidence="2">Uncharacterized protein</fullName>
    </submittedName>
</protein>
<organism evidence="2 3">
    <name type="scientific">Nesidiocoris tenuis</name>
    <dbReference type="NCBI Taxonomy" id="355587"/>
    <lineage>
        <taxon>Eukaryota</taxon>
        <taxon>Metazoa</taxon>
        <taxon>Ecdysozoa</taxon>
        <taxon>Arthropoda</taxon>
        <taxon>Hexapoda</taxon>
        <taxon>Insecta</taxon>
        <taxon>Pterygota</taxon>
        <taxon>Neoptera</taxon>
        <taxon>Paraneoptera</taxon>
        <taxon>Hemiptera</taxon>
        <taxon>Heteroptera</taxon>
        <taxon>Panheteroptera</taxon>
        <taxon>Cimicomorpha</taxon>
        <taxon>Miridae</taxon>
        <taxon>Dicyphina</taxon>
        <taxon>Nesidiocoris</taxon>
    </lineage>
</organism>
<evidence type="ECO:0000313" key="3">
    <source>
        <dbReference type="Proteomes" id="UP000479000"/>
    </source>
</evidence>
<dbReference type="AlphaFoldDB" id="A0A6H5FVJ9"/>
<proteinExistence type="predicted"/>
<gene>
    <name evidence="2" type="ORF">NTEN_LOCUS364</name>
</gene>
<sequence>MGRTSFRRRYTPAWSDTCPCSTRQPSTAPSVKILSKQVLEAGLVTSVVPIDNEKDLKRATKKSLSLVSPRRSMLKSPPINIVFLSQAAPSGSLSKASKKSPTPDPGGR</sequence>
<dbReference type="Proteomes" id="UP000479000">
    <property type="component" value="Unassembled WGS sequence"/>
</dbReference>